<organism evidence="1 2">
    <name type="scientific">Luteolibacter yonseiensis</name>
    <dbReference type="NCBI Taxonomy" id="1144680"/>
    <lineage>
        <taxon>Bacteria</taxon>
        <taxon>Pseudomonadati</taxon>
        <taxon>Verrucomicrobiota</taxon>
        <taxon>Verrucomicrobiia</taxon>
        <taxon>Verrucomicrobiales</taxon>
        <taxon>Verrucomicrobiaceae</taxon>
        <taxon>Luteolibacter</taxon>
    </lineage>
</organism>
<sequence>MKTIIFAGMIAGLLPIDVARSATTVVGYDSEDRAITGNPFVSLNLGSTGTTALWDGVGSNDHSGYGSFPGYAPWPAPMNPNSGNSSAVLEKVSNGPGGGAYPSNASIYFGGQSLGDISGGVVRVFDATPTLDLATVAFQIQIGDAIAWTFHQDKMPTLSYTTSSGTVSNVAASFESYFGFVQSPGFEGFDIGVRTFGFQWDLSEEDEEITSLWVSINPVQHAQIYGMRLDQGEGVRSTNILPTSIPEPSAVILCLGGTLGFLARRQRM</sequence>
<dbReference type="EMBL" id="JAENIK010000013">
    <property type="protein sequence ID" value="MBK1818354.1"/>
    <property type="molecule type" value="Genomic_DNA"/>
</dbReference>
<evidence type="ECO:0000313" key="2">
    <source>
        <dbReference type="Proteomes" id="UP000600139"/>
    </source>
</evidence>
<comment type="caution">
    <text evidence="1">The sequence shown here is derived from an EMBL/GenBank/DDBJ whole genome shotgun (WGS) entry which is preliminary data.</text>
</comment>
<protein>
    <recommendedName>
        <fullName evidence="3">PEP-CTERM protein-sorting domain-containing protein</fullName>
    </recommendedName>
</protein>
<dbReference type="Proteomes" id="UP000600139">
    <property type="component" value="Unassembled WGS sequence"/>
</dbReference>
<reference evidence="1" key="1">
    <citation type="submission" date="2021-01" db="EMBL/GenBank/DDBJ databases">
        <title>Modified the classification status of verrucomicrobia.</title>
        <authorList>
            <person name="Feng X."/>
        </authorList>
    </citation>
    <scope>NUCLEOTIDE SEQUENCE</scope>
    <source>
        <strain evidence="1">JCM 18052</strain>
    </source>
</reference>
<name>A0A934R7E2_9BACT</name>
<dbReference type="AlphaFoldDB" id="A0A934R7E2"/>
<dbReference type="RefSeq" id="WP_200353301.1">
    <property type="nucleotide sequence ID" value="NZ_BAABHZ010000002.1"/>
</dbReference>
<accession>A0A934R7E2</accession>
<evidence type="ECO:0008006" key="3">
    <source>
        <dbReference type="Google" id="ProtNLM"/>
    </source>
</evidence>
<gene>
    <name evidence="1" type="ORF">JIN84_22230</name>
</gene>
<proteinExistence type="predicted"/>
<keyword evidence="2" id="KW-1185">Reference proteome</keyword>
<evidence type="ECO:0000313" key="1">
    <source>
        <dbReference type="EMBL" id="MBK1818354.1"/>
    </source>
</evidence>